<keyword evidence="3" id="KW-1185">Reference proteome</keyword>
<protein>
    <recommendedName>
        <fullName evidence="4">DUF559 domain-containing protein</fullName>
    </recommendedName>
</protein>
<dbReference type="InterPro" id="IPR011335">
    <property type="entry name" value="Restrct_endonuc-II-like"/>
</dbReference>
<evidence type="ECO:0000313" key="3">
    <source>
        <dbReference type="Proteomes" id="UP000199649"/>
    </source>
</evidence>
<reference evidence="3" key="1">
    <citation type="submission" date="2016-10" db="EMBL/GenBank/DDBJ databases">
        <authorList>
            <person name="Varghese N."/>
            <person name="Submissions S."/>
        </authorList>
    </citation>
    <scope>NUCLEOTIDE SEQUENCE [LARGE SCALE GENOMIC DNA]</scope>
    <source>
        <strain evidence="3">DSM 22965</strain>
    </source>
</reference>
<dbReference type="SUPFAM" id="SSF52980">
    <property type="entry name" value="Restriction endonuclease-like"/>
    <property type="match status" value="1"/>
</dbReference>
<dbReference type="AlphaFoldDB" id="A0A1H1NST1"/>
<dbReference type="STRING" id="684552.SAMN04489719_1349"/>
<dbReference type="Gene3D" id="3.40.960.10">
    <property type="entry name" value="VSR Endonuclease"/>
    <property type="match status" value="1"/>
</dbReference>
<feature type="region of interest" description="Disordered" evidence="1">
    <location>
        <begin position="1"/>
        <end position="27"/>
    </location>
</feature>
<accession>A0A1H1NST1</accession>
<sequence>MGSGPASRATMRHGSPHMGRMRAHEQAGRLHDARMPAFAPLPEPLADGPFTTADAIAAGVTPRRLRGADLSRPFFGVRRAEQPVAVTELAASFAVRMRPGHAFAGITAARLWGLPVPRSWVADEALVIGVPAGTTRTRARGTRTREFDASRLDVVTLDGLRLLEPAAAVLTMADRVTSSELVVLVDALLTPLDHYPGLRLRRPAATPETLASFLERCRGMRGVAAMRAALVEARVGAESPQETRARLCIVAAGLPEPVVQHEVWVAGERRAVLDLAYPELRIAIEYEGEHHLLDPGQWAKDIARQDLLESLGWIVVRATKADLRHGGQSLVRRVRAARDRRA</sequence>
<evidence type="ECO:0000256" key="1">
    <source>
        <dbReference type="SAM" id="MobiDB-lite"/>
    </source>
</evidence>
<gene>
    <name evidence="2" type="ORF">SAMN04489719_1349</name>
</gene>
<evidence type="ECO:0000313" key="2">
    <source>
        <dbReference type="EMBL" id="SDS01815.1"/>
    </source>
</evidence>
<name>A0A1H1NST1_9MICO</name>
<evidence type="ECO:0008006" key="4">
    <source>
        <dbReference type="Google" id="ProtNLM"/>
    </source>
</evidence>
<proteinExistence type="predicted"/>
<dbReference type="Proteomes" id="UP000199649">
    <property type="component" value="Chromosome I"/>
</dbReference>
<organism evidence="2 3">
    <name type="scientific">Agrococcus carbonis</name>
    <dbReference type="NCBI Taxonomy" id="684552"/>
    <lineage>
        <taxon>Bacteria</taxon>
        <taxon>Bacillati</taxon>
        <taxon>Actinomycetota</taxon>
        <taxon>Actinomycetes</taxon>
        <taxon>Micrococcales</taxon>
        <taxon>Microbacteriaceae</taxon>
        <taxon>Agrococcus</taxon>
    </lineage>
</organism>
<feature type="compositionally biased region" description="Basic residues" evidence="1">
    <location>
        <begin position="10"/>
        <end position="21"/>
    </location>
</feature>
<dbReference type="EMBL" id="LT629734">
    <property type="protein sequence ID" value="SDS01815.1"/>
    <property type="molecule type" value="Genomic_DNA"/>
</dbReference>